<dbReference type="Pfam" id="PF01490">
    <property type="entry name" value="Aa_trans"/>
    <property type="match status" value="1"/>
</dbReference>
<proteinExistence type="predicted"/>
<feature type="transmembrane region" description="Helical" evidence="6">
    <location>
        <begin position="497"/>
        <end position="518"/>
    </location>
</feature>
<dbReference type="PANTHER" id="PTHR22950:SF702">
    <property type="entry name" value="AMINO ACID TRANSPORTER PROTEIN"/>
    <property type="match status" value="1"/>
</dbReference>
<feature type="transmembrane region" description="Helical" evidence="6">
    <location>
        <begin position="324"/>
        <end position="342"/>
    </location>
</feature>
<evidence type="ECO:0000256" key="2">
    <source>
        <dbReference type="ARBA" id="ARBA00022692"/>
    </source>
</evidence>
<dbReference type="EMBL" id="JAOAOG010000320">
    <property type="protein sequence ID" value="KAJ6229550.1"/>
    <property type="molecule type" value="Genomic_DNA"/>
</dbReference>
<feature type="domain" description="Amino acid transporter transmembrane" evidence="7">
    <location>
        <begin position="18"/>
        <end position="379"/>
    </location>
</feature>
<evidence type="ECO:0000256" key="4">
    <source>
        <dbReference type="ARBA" id="ARBA00023136"/>
    </source>
</evidence>
<feature type="transmembrane region" description="Helical" evidence="6">
    <location>
        <begin position="134"/>
        <end position="153"/>
    </location>
</feature>
<name>A0ABQ8XBN4_9EUKA</name>
<reference evidence="8" key="1">
    <citation type="submission" date="2022-08" db="EMBL/GenBank/DDBJ databases">
        <title>Novel sulfate-reducing endosymbionts in the free-living metamonad Anaeramoeba.</title>
        <authorList>
            <person name="Jerlstrom-Hultqvist J."/>
            <person name="Cepicka I."/>
            <person name="Gallot-Lavallee L."/>
            <person name="Salas-Leiva D."/>
            <person name="Curtis B.A."/>
            <person name="Zahonova K."/>
            <person name="Pipaliya S."/>
            <person name="Dacks J."/>
            <person name="Roger A.J."/>
        </authorList>
    </citation>
    <scope>NUCLEOTIDE SEQUENCE</scope>
    <source>
        <strain evidence="8">Schooner1</strain>
    </source>
</reference>
<feature type="transmembrane region" description="Helical" evidence="6">
    <location>
        <begin position="91"/>
        <end position="114"/>
    </location>
</feature>
<feature type="transmembrane region" description="Helical" evidence="6">
    <location>
        <begin position="281"/>
        <end position="303"/>
    </location>
</feature>
<evidence type="ECO:0000313" key="9">
    <source>
        <dbReference type="Proteomes" id="UP001150062"/>
    </source>
</evidence>
<evidence type="ECO:0000313" key="8">
    <source>
        <dbReference type="EMBL" id="KAJ6229550.1"/>
    </source>
</evidence>
<feature type="transmembrane region" description="Helical" evidence="6">
    <location>
        <begin position="38"/>
        <end position="61"/>
    </location>
</feature>
<feature type="transmembrane region" description="Helical" evidence="6">
    <location>
        <begin position="165"/>
        <end position="183"/>
    </location>
</feature>
<keyword evidence="2 6" id="KW-0812">Transmembrane</keyword>
<dbReference type="Proteomes" id="UP001150062">
    <property type="component" value="Unassembled WGS sequence"/>
</dbReference>
<feature type="transmembrane region" description="Helical" evidence="6">
    <location>
        <begin position="12"/>
        <end position="32"/>
    </location>
</feature>
<comment type="subcellular location">
    <subcellularLocation>
        <location evidence="1">Membrane</location>
        <topology evidence="1">Multi-pass membrane protein</topology>
    </subcellularLocation>
</comment>
<organism evidence="8 9">
    <name type="scientific">Anaeramoeba flamelloides</name>
    <dbReference type="NCBI Taxonomy" id="1746091"/>
    <lineage>
        <taxon>Eukaryota</taxon>
        <taxon>Metamonada</taxon>
        <taxon>Anaeramoebidae</taxon>
        <taxon>Anaeramoeba</taxon>
    </lineage>
</organism>
<comment type="caution">
    <text evidence="8">The sequence shown here is derived from an EMBL/GenBank/DDBJ whole genome shotgun (WGS) entry which is preliminary data.</text>
</comment>
<sequence>MAVITKENRRPGLHLLGASFTLCNTLLGGGTLSVPFGFAVSGIVQGIFLLILCALISGYSLTLLDQMSRLTGQNSYKDLAEYIFNKRFSKFVSFIFILLIFGAVTAYFCFLGDLSDSLISSFFEDTSSSKAKWIDRRLFITIITILIILPLTFFRKIGSLRFPSYLVIVALFIVILQTLIHSIPNLRENGSNPKEISYFRFNLESLLAVPIFSLAFVCQVTFFPIKQELIHPTKQKVFLLILNTILLGLAFYLVVGIFAYLDFKDTTKGDILLNYSNDSVWSIFAQIGMIIAIVFSAPVIFFAGKTALRQVIYGTDSVENSKNVWYTSIIPFFAILILSLLIPDVVSIFSITGAFCGTLVVIIFPSLFFIKLGHNFKKQKNISKNNIPLSQINFSNNDDDNTGGGDEGDSDGDNEKEHEDESQNELKNKTISEQILNEQNLNEKNLISDHLNSTEDQEQNLINSSETNFSENDDIKKLHLTEEVNEFQLELLRKKPIIPWITMVLGIILNIFCSIESIREFTKKRN</sequence>
<feature type="transmembrane region" description="Helical" evidence="6">
    <location>
        <begin position="237"/>
        <end position="261"/>
    </location>
</feature>
<accession>A0ABQ8XBN4</accession>
<gene>
    <name evidence="8" type="ORF">M0813_07779</name>
</gene>
<keyword evidence="4 6" id="KW-0472">Membrane</keyword>
<evidence type="ECO:0000256" key="1">
    <source>
        <dbReference type="ARBA" id="ARBA00004141"/>
    </source>
</evidence>
<feature type="transmembrane region" description="Helical" evidence="6">
    <location>
        <begin position="348"/>
        <end position="370"/>
    </location>
</feature>
<feature type="compositionally biased region" description="Acidic residues" evidence="5">
    <location>
        <begin position="397"/>
        <end position="412"/>
    </location>
</feature>
<feature type="region of interest" description="Disordered" evidence="5">
    <location>
        <begin position="392"/>
        <end position="428"/>
    </location>
</feature>
<feature type="transmembrane region" description="Helical" evidence="6">
    <location>
        <begin position="203"/>
        <end position="225"/>
    </location>
</feature>
<feature type="compositionally biased region" description="Basic and acidic residues" evidence="5">
    <location>
        <begin position="413"/>
        <end position="428"/>
    </location>
</feature>
<dbReference type="InterPro" id="IPR013057">
    <property type="entry name" value="AA_transpt_TM"/>
</dbReference>
<evidence type="ECO:0000256" key="6">
    <source>
        <dbReference type="SAM" id="Phobius"/>
    </source>
</evidence>
<evidence type="ECO:0000259" key="7">
    <source>
        <dbReference type="Pfam" id="PF01490"/>
    </source>
</evidence>
<protein>
    <submittedName>
        <fullName evidence="8">Amino acid transporter</fullName>
    </submittedName>
</protein>
<dbReference type="PANTHER" id="PTHR22950">
    <property type="entry name" value="AMINO ACID TRANSPORTER"/>
    <property type="match status" value="1"/>
</dbReference>
<keyword evidence="9" id="KW-1185">Reference proteome</keyword>
<keyword evidence="3 6" id="KW-1133">Transmembrane helix</keyword>
<evidence type="ECO:0000256" key="5">
    <source>
        <dbReference type="SAM" id="MobiDB-lite"/>
    </source>
</evidence>
<evidence type="ECO:0000256" key="3">
    <source>
        <dbReference type="ARBA" id="ARBA00022989"/>
    </source>
</evidence>